<evidence type="ECO:0000256" key="1">
    <source>
        <dbReference type="SAM" id="Coils"/>
    </source>
</evidence>
<feature type="compositionally biased region" description="Pro residues" evidence="2">
    <location>
        <begin position="123"/>
        <end position="134"/>
    </location>
</feature>
<name>A0ABU6URZ3_9FABA</name>
<feature type="compositionally biased region" description="Acidic residues" evidence="2">
    <location>
        <begin position="313"/>
        <end position="323"/>
    </location>
</feature>
<feature type="compositionally biased region" description="Basic and acidic residues" evidence="2">
    <location>
        <begin position="142"/>
        <end position="155"/>
    </location>
</feature>
<accession>A0ABU6URZ3</accession>
<sequence length="323" mass="37060">MPPPHRQYQTQPQGWRDYQQNRCNSNQQQPPQYCQPYTANQQQNSQNQRYQPPHTRQAYPTNFPVNTFLATYEEALQTFQQENKEMREAQKRTKTQLTNLIELLTKFTNQVTVNPQTSSQPSSPSPLPFQPLPNPKGGINMVRKEKNGQDKEGSHDEWLLELISKLAKLNESDEEEESEDEDESEEEDMEKEDDKETFFIAIVFRGNKTVKNEIPAKCADPGPCLVTCKIRGGDKGGTPQVLLGRPSLKISSFQLDYVDETFSFKVGHVIEIFHQARPVAPRKKSAQQMQLCNDEVRRENAPIEAEGRKSESSMDEIEKDVSQ</sequence>
<comment type="caution">
    <text evidence="3">The sequence shown here is derived from an EMBL/GenBank/DDBJ whole genome shotgun (WGS) entry which is preliminary data.</text>
</comment>
<dbReference type="Proteomes" id="UP001341840">
    <property type="component" value="Unassembled WGS sequence"/>
</dbReference>
<feature type="compositionally biased region" description="Acidic residues" evidence="2">
    <location>
        <begin position="172"/>
        <end position="191"/>
    </location>
</feature>
<feature type="region of interest" description="Disordered" evidence="2">
    <location>
        <begin position="113"/>
        <end position="155"/>
    </location>
</feature>
<feature type="compositionally biased region" description="Basic and acidic residues" evidence="2">
    <location>
        <begin position="294"/>
        <end position="312"/>
    </location>
</feature>
<proteinExistence type="predicted"/>
<feature type="coiled-coil region" evidence="1">
    <location>
        <begin position="69"/>
        <end position="96"/>
    </location>
</feature>
<feature type="compositionally biased region" description="Polar residues" evidence="2">
    <location>
        <begin position="7"/>
        <end position="26"/>
    </location>
</feature>
<feature type="region of interest" description="Disordered" evidence="2">
    <location>
        <begin position="283"/>
        <end position="323"/>
    </location>
</feature>
<evidence type="ECO:0000256" key="2">
    <source>
        <dbReference type="SAM" id="MobiDB-lite"/>
    </source>
</evidence>
<feature type="compositionally biased region" description="Low complexity" evidence="2">
    <location>
        <begin position="27"/>
        <end position="48"/>
    </location>
</feature>
<evidence type="ECO:0000313" key="4">
    <source>
        <dbReference type="Proteomes" id="UP001341840"/>
    </source>
</evidence>
<reference evidence="3 4" key="1">
    <citation type="journal article" date="2023" name="Plants (Basel)">
        <title>Bridging the Gap: Combining Genomics and Transcriptomics Approaches to Understand Stylosanthes scabra, an Orphan Legume from the Brazilian Caatinga.</title>
        <authorList>
            <person name="Ferreira-Neto J.R.C."/>
            <person name="da Silva M.D."/>
            <person name="Binneck E."/>
            <person name="de Melo N.F."/>
            <person name="da Silva R.H."/>
            <person name="de Melo A.L.T.M."/>
            <person name="Pandolfi V."/>
            <person name="Bustamante F.O."/>
            <person name="Brasileiro-Vidal A.C."/>
            <person name="Benko-Iseppon A.M."/>
        </authorList>
    </citation>
    <scope>NUCLEOTIDE SEQUENCE [LARGE SCALE GENOMIC DNA]</scope>
    <source>
        <tissue evidence="3">Leaves</tissue>
    </source>
</reference>
<organism evidence="3 4">
    <name type="scientific">Stylosanthes scabra</name>
    <dbReference type="NCBI Taxonomy" id="79078"/>
    <lineage>
        <taxon>Eukaryota</taxon>
        <taxon>Viridiplantae</taxon>
        <taxon>Streptophyta</taxon>
        <taxon>Embryophyta</taxon>
        <taxon>Tracheophyta</taxon>
        <taxon>Spermatophyta</taxon>
        <taxon>Magnoliopsida</taxon>
        <taxon>eudicotyledons</taxon>
        <taxon>Gunneridae</taxon>
        <taxon>Pentapetalae</taxon>
        <taxon>rosids</taxon>
        <taxon>fabids</taxon>
        <taxon>Fabales</taxon>
        <taxon>Fabaceae</taxon>
        <taxon>Papilionoideae</taxon>
        <taxon>50 kb inversion clade</taxon>
        <taxon>dalbergioids sensu lato</taxon>
        <taxon>Dalbergieae</taxon>
        <taxon>Pterocarpus clade</taxon>
        <taxon>Stylosanthes</taxon>
    </lineage>
</organism>
<gene>
    <name evidence="3" type="ORF">PIB30_086523</name>
</gene>
<evidence type="ECO:0000313" key="3">
    <source>
        <dbReference type="EMBL" id="MED6164107.1"/>
    </source>
</evidence>
<feature type="region of interest" description="Disordered" evidence="2">
    <location>
        <begin position="1"/>
        <end position="61"/>
    </location>
</feature>
<protein>
    <submittedName>
        <fullName evidence="3">Uncharacterized protein</fullName>
    </submittedName>
</protein>
<feature type="region of interest" description="Disordered" evidence="2">
    <location>
        <begin position="169"/>
        <end position="193"/>
    </location>
</feature>
<dbReference type="EMBL" id="JASCZI010122315">
    <property type="protein sequence ID" value="MED6164107.1"/>
    <property type="molecule type" value="Genomic_DNA"/>
</dbReference>
<keyword evidence="4" id="KW-1185">Reference proteome</keyword>
<keyword evidence="1" id="KW-0175">Coiled coil</keyword>